<dbReference type="EMBL" id="JACHHH010000004">
    <property type="protein sequence ID" value="MBB6041140.1"/>
    <property type="molecule type" value="Genomic_DNA"/>
</dbReference>
<comment type="caution">
    <text evidence="3">The sequence shown here is derived from an EMBL/GenBank/DDBJ whole genome shotgun (WGS) entry which is preliminary data.</text>
</comment>
<evidence type="ECO:0000259" key="2">
    <source>
        <dbReference type="Pfam" id="PF07811"/>
    </source>
</evidence>
<feature type="transmembrane region" description="Helical" evidence="1">
    <location>
        <begin position="12"/>
        <end position="36"/>
    </location>
</feature>
<keyword evidence="1" id="KW-0472">Membrane</keyword>
<dbReference type="GeneID" id="85014658"/>
<feature type="domain" description="TadE-like" evidence="2">
    <location>
        <begin position="9"/>
        <end position="48"/>
    </location>
</feature>
<dbReference type="Pfam" id="PF07811">
    <property type="entry name" value="TadE"/>
    <property type="match status" value="1"/>
</dbReference>
<proteinExistence type="predicted"/>
<evidence type="ECO:0000313" key="4">
    <source>
        <dbReference type="Proteomes" id="UP000522163"/>
    </source>
</evidence>
<dbReference type="InterPro" id="IPR012495">
    <property type="entry name" value="TadE-like_dom"/>
</dbReference>
<keyword evidence="1" id="KW-0812">Transmembrane</keyword>
<protein>
    <recommendedName>
        <fullName evidence="2">TadE-like domain-containing protein</fullName>
    </recommendedName>
</protein>
<name>A0A7W9SGW5_9FIRM</name>
<evidence type="ECO:0000256" key="1">
    <source>
        <dbReference type="SAM" id="Phobius"/>
    </source>
</evidence>
<dbReference type="RefSeq" id="WP_183683691.1">
    <property type="nucleotide sequence ID" value="NZ_JACHHH010000004.1"/>
</dbReference>
<gene>
    <name evidence="3" type="ORF">HNQ46_001112</name>
</gene>
<accession>A0A7W9SGW5</accession>
<dbReference type="AlphaFoldDB" id="A0A7W9SGW5"/>
<evidence type="ECO:0000313" key="3">
    <source>
        <dbReference type="EMBL" id="MBB6041140.1"/>
    </source>
</evidence>
<organism evidence="3 4">
    <name type="scientific">Oribacterium sinus</name>
    <dbReference type="NCBI Taxonomy" id="237576"/>
    <lineage>
        <taxon>Bacteria</taxon>
        <taxon>Bacillati</taxon>
        <taxon>Bacillota</taxon>
        <taxon>Clostridia</taxon>
        <taxon>Lachnospirales</taxon>
        <taxon>Lachnospiraceae</taxon>
        <taxon>Oribacterium</taxon>
    </lineage>
</organism>
<reference evidence="3 4" key="1">
    <citation type="submission" date="2020-08" db="EMBL/GenBank/DDBJ databases">
        <title>Genomic Encyclopedia of Type Strains, Phase IV (KMG-IV): sequencing the most valuable type-strain genomes for metagenomic binning, comparative biology and taxonomic classification.</title>
        <authorList>
            <person name="Goeker M."/>
        </authorList>
    </citation>
    <scope>NUCLEOTIDE SEQUENCE [LARGE SCALE GENOMIC DNA]</scope>
    <source>
        <strain evidence="3 4">DSM 17245</strain>
    </source>
</reference>
<sequence length="197" mass="21628">MKRENTEKGSVTIEAAIILPIFCALFMALNGFFFVFNAQNQIAHALVQSATSLGMDSYANNQIASGLDGANGFWGSLSDLIQDGYRRFFSSKYFSSPNDWYAGKKKGMGAALGMGNDDAKRRFVAYLTGDTSDSKANQKLKSFGVERGLDGMNFKVESSGGDVTLTVTYKMGVWFDMFGKKKMDITQSAKAKMWGEK</sequence>
<dbReference type="Proteomes" id="UP000522163">
    <property type="component" value="Unassembled WGS sequence"/>
</dbReference>
<keyword evidence="1" id="KW-1133">Transmembrane helix</keyword>